<evidence type="ECO:0000313" key="1">
    <source>
        <dbReference type="EMBL" id="GAA4826150.1"/>
    </source>
</evidence>
<reference evidence="1" key="1">
    <citation type="journal article" date="2014" name="Int. J. Syst. Evol. Microbiol.">
        <title>Complete genome of a new Firmicutes species belonging to the dominant human colonic microbiota ('Ruminococcus bicirculans') reveals two chromosomes and a selective capacity to utilize plant glucans.</title>
        <authorList>
            <consortium name="NISC Comparative Sequencing Program"/>
            <person name="Wegmann U."/>
            <person name="Louis P."/>
            <person name="Goesmann A."/>
            <person name="Henrissat B."/>
            <person name="Duncan S.H."/>
            <person name="Flint H.J."/>
        </authorList>
    </citation>
    <scope>NUCLEOTIDE SEQUENCE</scope>
    <source>
        <strain evidence="1">JCM 18542</strain>
    </source>
</reference>
<evidence type="ECO:0000313" key="2">
    <source>
        <dbReference type="EMBL" id="GAA4826288.1"/>
    </source>
</evidence>
<dbReference type="EMBL" id="BAABKQ010000003">
    <property type="protein sequence ID" value="GAA4826404.1"/>
    <property type="molecule type" value="Genomic_DNA"/>
</dbReference>
<organism evidence="1 4">
    <name type="scientific">Tomitella cavernea</name>
    <dbReference type="NCBI Taxonomy" id="1387982"/>
    <lineage>
        <taxon>Bacteria</taxon>
        <taxon>Bacillati</taxon>
        <taxon>Actinomycetota</taxon>
        <taxon>Actinomycetes</taxon>
        <taxon>Mycobacteriales</taxon>
        <taxon>Tomitella</taxon>
    </lineage>
</organism>
<gene>
    <name evidence="1" type="ORF">GCM10023353_39120</name>
    <name evidence="2" type="ORF">GCM10023353_39320</name>
    <name evidence="3" type="ORF">GCM10023353_39560</name>
</gene>
<proteinExistence type="predicted"/>
<name>A0ABP9D3I2_9ACTN</name>
<evidence type="ECO:0000313" key="4">
    <source>
        <dbReference type="Proteomes" id="UP001500839"/>
    </source>
</evidence>
<reference evidence="4" key="2">
    <citation type="journal article" date="2019" name="Int. J. Syst. Evol. Microbiol.">
        <title>The Global Catalogue of Microorganisms (GCM) 10K type strain sequencing project: providing services to taxonomists for standard genome sequencing and annotation.</title>
        <authorList>
            <consortium name="The Broad Institute Genomics Platform"/>
            <consortium name="The Broad Institute Genome Sequencing Center for Infectious Disease"/>
            <person name="Wu L."/>
            <person name="Ma J."/>
        </authorList>
    </citation>
    <scope>NUCLEOTIDE SEQUENCE [LARGE SCALE GENOMIC DNA]</scope>
    <source>
        <strain evidence="4">JCM 18542</strain>
    </source>
</reference>
<evidence type="ECO:0000313" key="3">
    <source>
        <dbReference type="EMBL" id="GAA4826404.1"/>
    </source>
</evidence>
<dbReference type="EMBL" id="BAABKQ010000003">
    <property type="protein sequence ID" value="GAA4826150.1"/>
    <property type="molecule type" value="Genomic_DNA"/>
</dbReference>
<accession>A0ABP9D3I2</accession>
<dbReference type="EMBL" id="BAABKQ010000003">
    <property type="protein sequence ID" value="GAA4826288.1"/>
    <property type="molecule type" value="Genomic_DNA"/>
</dbReference>
<dbReference type="Proteomes" id="UP001500839">
    <property type="component" value="Unassembled WGS sequence"/>
</dbReference>
<protein>
    <submittedName>
        <fullName evidence="1">Uncharacterized protein</fullName>
    </submittedName>
</protein>
<sequence>MRPDHIHGNPADDVPQPLGTTMPCGCIVRAIFVSCAHCHAGTWGATPTDAEIGEQIPVAGTCVTCGAPIAHLAVVCTQPAPAALGG</sequence>
<comment type="caution">
    <text evidence="1">The sequence shown here is derived from an EMBL/GenBank/DDBJ whole genome shotgun (WGS) entry which is preliminary data.</text>
</comment>
<reference evidence="1" key="3">
    <citation type="submission" date="2023-12" db="EMBL/GenBank/DDBJ databases">
        <authorList>
            <person name="Sun Q."/>
            <person name="Inoue M."/>
        </authorList>
    </citation>
    <scope>NUCLEOTIDE SEQUENCE</scope>
    <source>
        <strain evidence="1">JCM 18542</strain>
    </source>
</reference>
<keyword evidence="4" id="KW-1185">Reference proteome</keyword>